<feature type="repeat" description="ANK" evidence="3">
    <location>
        <begin position="487"/>
        <end position="519"/>
    </location>
</feature>
<evidence type="ECO:0000313" key="5">
    <source>
        <dbReference type="WBParaSite" id="PTRK_0000274800.1"/>
    </source>
</evidence>
<dbReference type="Proteomes" id="UP000038045">
    <property type="component" value="Unplaced"/>
</dbReference>
<dbReference type="STRING" id="131310.A0A0N4Z6E2"/>
<keyword evidence="4" id="KW-1185">Reference proteome</keyword>
<evidence type="ECO:0000256" key="3">
    <source>
        <dbReference type="PROSITE-ProRule" id="PRU00023"/>
    </source>
</evidence>
<dbReference type="PROSITE" id="PS50088">
    <property type="entry name" value="ANK_REPEAT"/>
    <property type="match status" value="5"/>
</dbReference>
<evidence type="ECO:0000256" key="1">
    <source>
        <dbReference type="ARBA" id="ARBA00022737"/>
    </source>
</evidence>
<dbReference type="PRINTS" id="PR01415">
    <property type="entry name" value="ANKYRIN"/>
</dbReference>
<dbReference type="WBParaSite" id="PTRK_0000274800.1">
    <property type="protein sequence ID" value="PTRK_0000274800.1"/>
    <property type="gene ID" value="PTRK_0000274800"/>
</dbReference>
<name>A0A0N4Z6E2_PARTI</name>
<proteinExistence type="predicted"/>
<dbReference type="Gene3D" id="1.25.40.20">
    <property type="entry name" value="Ankyrin repeat-containing domain"/>
    <property type="match status" value="5"/>
</dbReference>
<dbReference type="AlphaFoldDB" id="A0A0N4Z6E2"/>
<keyword evidence="2 3" id="KW-0040">ANK repeat</keyword>
<accession>A0A0N4Z6E2</accession>
<dbReference type="PANTHER" id="PTHR24198:SF165">
    <property type="entry name" value="ANKYRIN REPEAT-CONTAINING PROTEIN-RELATED"/>
    <property type="match status" value="1"/>
</dbReference>
<feature type="repeat" description="ANK" evidence="3">
    <location>
        <begin position="454"/>
        <end position="486"/>
    </location>
</feature>
<protein>
    <submittedName>
        <fullName evidence="5">ANK_REP_REGION domain-containing protein</fullName>
    </submittedName>
</protein>
<dbReference type="PANTHER" id="PTHR24198">
    <property type="entry name" value="ANKYRIN REPEAT AND PROTEIN KINASE DOMAIN-CONTAINING PROTEIN"/>
    <property type="match status" value="1"/>
</dbReference>
<reference evidence="5" key="1">
    <citation type="submission" date="2017-02" db="UniProtKB">
        <authorList>
            <consortium name="WormBaseParasite"/>
        </authorList>
    </citation>
    <scope>IDENTIFICATION</scope>
</reference>
<dbReference type="InterPro" id="IPR036770">
    <property type="entry name" value="Ankyrin_rpt-contain_sf"/>
</dbReference>
<sequence>MTSSVNTELFEKICSCICLEDHLSFNKLIKDPIFDEIIKLKDGEGRSLLTIACMSDKPKICSILLKKGLSLDDIDNNGRTSLHWTVKCEAMKTLKWMFTLPISEGLILAKDSNDVTSLHIAATKSSARILKLLLNAVTKNEELLGKLFDKYSRIPLHYAASSGSLECVEEFMDETLYLPVSIRDVYGNNPLMLACGNKYAAEVIRCLSNKKSISVTARNGQGMSPLHISVLANNVAGVKILLQECKISTEIYDEDARTPLHYAAQNGREEIVELLLEAGARHNATDAYSSTPAHYAAESNFKILRSLLMKNNGIDVIDKEGRTSFMWAVSSGNEDVVSEMLRHFNIPRNGKDNHQSTALHLAALTGNASICKILIQQGWMPTAEDHVGATPLHIAAGKGFTNLVQILCTSDEAVNKVDISQRTALFYAAFGGQAHTLNVMISDLGFNPNAEDILDRTPLHAAAYGGFAACVQKLIDNNVDVNAIDRDEETPLHVAASRGKEEVVVALLNAGATVNPYSRVNGTTPLTYAMFNRYMKIVDILKTRNAITGEELRHIAASLIQRSFRAYIKSKKMNVSIETDIPSVNLSQNSDFRTLSSNFNDSSVKSTTVSSFIRDRSSYLPSSRSSYDDLST</sequence>
<dbReference type="SUPFAM" id="SSF48403">
    <property type="entry name" value="Ankyrin repeat"/>
    <property type="match status" value="2"/>
</dbReference>
<dbReference type="InterPro" id="IPR002110">
    <property type="entry name" value="Ankyrin_rpt"/>
</dbReference>
<feature type="repeat" description="ANK" evidence="3">
    <location>
        <begin position="354"/>
        <end position="386"/>
    </location>
</feature>
<dbReference type="PROSITE" id="PS50297">
    <property type="entry name" value="ANK_REP_REGION"/>
    <property type="match status" value="5"/>
</dbReference>
<evidence type="ECO:0000256" key="2">
    <source>
        <dbReference type="ARBA" id="ARBA00023043"/>
    </source>
</evidence>
<dbReference type="SMART" id="SM00248">
    <property type="entry name" value="ANK"/>
    <property type="match status" value="15"/>
</dbReference>
<evidence type="ECO:0000313" key="4">
    <source>
        <dbReference type="Proteomes" id="UP000038045"/>
    </source>
</evidence>
<keyword evidence="1" id="KW-0677">Repeat</keyword>
<feature type="repeat" description="ANK" evidence="3">
    <location>
        <begin position="387"/>
        <end position="419"/>
    </location>
</feature>
<organism evidence="4 5">
    <name type="scientific">Parastrongyloides trichosuri</name>
    <name type="common">Possum-specific nematode worm</name>
    <dbReference type="NCBI Taxonomy" id="131310"/>
    <lineage>
        <taxon>Eukaryota</taxon>
        <taxon>Metazoa</taxon>
        <taxon>Ecdysozoa</taxon>
        <taxon>Nematoda</taxon>
        <taxon>Chromadorea</taxon>
        <taxon>Rhabditida</taxon>
        <taxon>Tylenchina</taxon>
        <taxon>Panagrolaimomorpha</taxon>
        <taxon>Strongyloidoidea</taxon>
        <taxon>Strongyloididae</taxon>
        <taxon>Parastrongyloides</taxon>
    </lineage>
</organism>
<feature type="repeat" description="ANK" evidence="3">
    <location>
        <begin position="255"/>
        <end position="287"/>
    </location>
</feature>
<dbReference type="Pfam" id="PF12796">
    <property type="entry name" value="Ank_2"/>
    <property type="match status" value="6"/>
</dbReference>